<dbReference type="AlphaFoldDB" id="A0A7G6TVN3"/>
<keyword evidence="1" id="KW-0812">Transmembrane</keyword>
<reference evidence="3" key="1">
    <citation type="journal article" date="2020" name="Mol. Plant Microbe">
        <title>Rhizobial microsymbionts of the narrowly endemic Oxytropis species growing in Kamchatka are characterized by significant genetic diversity and possess a set of genes that are associated with T3SS and T6SS secretion systems and can affect the development of symbiosis.</title>
        <authorList>
            <person name="Safronova V."/>
            <person name="Guro P."/>
            <person name="Sazanova A."/>
            <person name="Kuznetsova I."/>
            <person name="Belimov A."/>
            <person name="Yakubov V."/>
            <person name="Chirak E."/>
            <person name="Afonin A."/>
            <person name="Gogolev Y."/>
            <person name="Andronov E."/>
            <person name="Tikhonovich I."/>
        </authorList>
    </citation>
    <scope>NUCLEOTIDE SEQUENCE [LARGE SCALE GENOMIC DNA]</scope>
    <source>
        <strain evidence="3">581</strain>
    </source>
</reference>
<dbReference type="EMBL" id="CP050292">
    <property type="protein sequence ID" value="QND70815.1"/>
    <property type="molecule type" value="Genomic_DNA"/>
</dbReference>
<dbReference type="RefSeq" id="WP_184515994.1">
    <property type="nucleotide sequence ID" value="NZ_CP050292.1"/>
</dbReference>
<protein>
    <submittedName>
        <fullName evidence="2">Uncharacterized protein</fullName>
    </submittedName>
</protein>
<keyword evidence="1" id="KW-0472">Membrane</keyword>
<evidence type="ECO:0000313" key="3">
    <source>
        <dbReference type="Proteomes" id="UP000515291"/>
    </source>
</evidence>
<keyword evidence="1" id="KW-1133">Transmembrane helix</keyword>
<evidence type="ECO:0000313" key="2">
    <source>
        <dbReference type="EMBL" id="QND70815.1"/>
    </source>
</evidence>
<organism evidence="2 3">
    <name type="scientific">Tardiphaga robiniae</name>
    <dbReference type="NCBI Taxonomy" id="943830"/>
    <lineage>
        <taxon>Bacteria</taxon>
        <taxon>Pseudomonadati</taxon>
        <taxon>Pseudomonadota</taxon>
        <taxon>Alphaproteobacteria</taxon>
        <taxon>Hyphomicrobiales</taxon>
        <taxon>Nitrobacteraceae</taxon>
        <taxon>Tardiphaga</taxon>
    </lineage>
</organism>
<feature type="transmembrane region" description="Helical" evidence="1">
    <location>
        <begin position="37"/>
        <end position="61"/>
    </location>
</feature>
<sequence>MDQIVGAMIHAVVHVFVMNMGRKILKLFEQIDPSDGSVKVVGALAFWAIVISIGLAIWALAQFFS</sequence>
<accession>A0A7G6TVN3</accession>
<dbReference type="Proteomes" id="UP000515291">
    <property type="component" value="Chromosome"/>
</dbReference>
<gene>
    <name evidence="2" type="ORF">HB776_05880</name>
</gene>
<proteinExistence type="predicted"/>
<name>A0A7G6TVN3_9BRAD</name>
<feature type="transmembrane region" description="Helical" evidence="1">
    <location>
        <begin position="6"/>
        <end position="25"/>
    </location>
</feature>
<evidence type="ECO:0000256" key="1">
    <source>
        <dbReference type="SAM" id="Phobius"/>
    </source>
</evidence>
<dbReference type="KEGG" id="trb:HB776_05880"/>